<dbReference type="CDD" id="cd24048">
    <property type="entry name" value="ASKHA_NBD_FtsA"/>
    <property type="match status" value="1"/>
</dbReference>
<evidence type="ECO:0000259" key="7">
    <source>
        <dbReference type="SMART" id="SM00842"/>
    </source>
</evidence>
<dbReference type="GO" id="GO:0051301">
    <property type="term" value="P:cell division"/>
    <property type="evidence" value="ECO:0007669"/>
    <property type="project" value="UniProtKB-KW"/>
</dbReference>
<evidence type="ECO:0000313" key="9">
    <source>
        <dbReference type="Proteomes" id="UP001623661"/>
    </source>
</evidence>
<evidence type="ECO:0000256" key="1">
    <source>
        <dbReference type="ARBA" id="ARBA00022475"/>
    </source>
</evidence>
<dbReference type="HAMAP" id="MF_02033">
    <property type="entry name" value="FtsA"/>
    <property type="match status" value="1"/>
</dbReference>
<dbReference type="SUPFAM" id="SSF53067">
    <property type="entry name" value="Actin-like ATPase domain"/>
    <property type="match status" value="2"/>
</dbReference>
<evidence type="ECO:0000256" key="4">
    <source>
        <dbReference type="ARBA" id="ARBA00023306"/>
    </source>
</evidence>
<dbReference type="SMART" id="SM00842">
    <property type="entry name" value="FtsA"/>
    <property type="match status" value="1"/>
</dbReference>
<dbReference type="InterPro" id="IPR003494">
    <property type="entry name" value="SHS2_FtsA"/>
</dbReference>
<dbReference type="InterPro" id="IPR043129">
    <property type="entry name" value="ATPase_NBD"/>
</dbReference>
<name>A0ABW8TQZ6_9CLOT</name>
<comment type="similarity">
    <text evidence="5 6">Belongs to the FtsA/MreB family.</text>
</comment>
<proteinExistence type="inferred from homology"/>
<sequence>MDEYVYALDIGSSKICGAAGKLEKTGRIQIVGVTTVPCIGLKKGIVVDIDSTASSINNCIEQLKRMIDREITNVFISLSGSMCELIPSRGVVAVSSEDREITKSDVKRVLNASRIVSIQNNKEIIGVIPKQFIIDGYDNIKDPVGMSGMKLEVESEVIVSQTTIVNNLLKSVHKAGLQVEGIVLEPLAIAKAVTKKDENLINIAIIDVGYEKTDIAIYKNGNLKHTEGIPLGGNAITNDIAICLKIPYSEAEKLKIKYGTMYRTNFDSAENIKVNVSDNESIIIDRNTLMEIIEARIEEIFSLINNKLNSTGFLEEIDVIILAGGGISEFNNISEACRIRLNKPVRIGAPDFVGASNPIFNTAIGIIKDVYSPSNFKNFTESKEFDSEKPTKVNKIYNSVTHNKENKNESVITKIKVFLADFF</sequence>
<evidence type="ECO:0000256" key="5">
    <source>
        <dbReference type="HAMAP-Rule" id="MF_02033"/>
    </source>
</evidence>
<evidence type="ECO:0000256" key="3">
    <source>
        <dbReference type="ARBA" id="ARBA00023136"/>
    </source>
</evidence>
<dbReference type="PIRSF" id="PIRSF003101">
    <property type="entry name" value="FtsA"/>
    <property type="match status" value="1"/>
</dbReference>
<dbReference type="Gene3D" id="3.30.420.40">
    <property type="match status" value="2"/>
</dbReference>
<evidence type="ECO:0000313" key="8">
    <source>
        <dbReference type="EMBL" id="MFL0268134.1"/>
    </source>
</evidence>
<dbReference type="InterPro" id="IPR020823">
    <property type="entry name" value="Cell_div_FtsA"/>
</dbReference>
<accession>A0ABW8TQZ6</accession>
<protein>
    <recommendedName>
        <fullName evidence="5 6">Cell division protein FtsA</fullName>
    </recommendedName>
</protein>
<reference evidence="8 9" key="1">
    <citation type="submission" date="2024-11" db="EMBL/GenBank/DDBJ databases">
        <authorList>
            <person name="Heng Y.C."/>
            <person name="Lim A.C.H."/>
            <person name="Lee J.K.Y."/>
            <person name="Kittelmann S."/>
        </authorList>
    </citation>
    <scope>NUCLEOTIDE SEQUENCE [LARGE SCALE GENOMIC DNA]</scope>
    <source>
        <strain evidence="8 9">WILCCON 0202</strain>
    </source>
</reference>
<keyword evidence="3 5" id="KW-0472">Membrane</keyword>
<dbReference type="PANTHER" id="PTHR32432">
    <property type="entry name" value="CELL DIVISION PROTEIN FTSA-RELATED"/>
    <property type="match status" value="1"/>
</dbReference>
<dbReference type="Pfam" id="PF02491">
    <property type="entry name" value="SHS2_FTSA"/>
    <property type="match status" value="1"/>
</dbReference>
<keyword evidence="9" id="KW-1185">Reference proteome</keyword>
<dbReference type="Pfam" id="PF14450">
    <property type="entry name" value="FtsA"/>
    <property type="match status" value="1"/>
</dbReference>
<organism evidence="8 9">
    <name type="scientific">Candidatus Clostridium radicumherbarum</name>
    <dbReference type="NCBI Taxonomy" id="3381662"/>
    <lineage>
        <taxon>Bacteria</taxon>
        <taxon>Bacillati</taxon>
        <taxon>Bacillota</taxon>
        <taxon>Clostridia</taxon>
        <taxon>Eubacteriales</taxon>
        <taxon>Clostridiaceae</taxon>
        <taxon>Clostridium</taxon>
    </lineage>
</organism>
<comment type="subunit">
    <text evidence="5">Self-interacts. Interacts with FtsZ.</text>
</comment>
<gene>
    <name evidence="5 8" type="primary">ftsA</name>
    <name evidence="8" type="ORF">ACJDUH_08465</name>
</gene>
<dbReference type="RefSeq" id="WP_406764715.1">
    <property type="nucleotide sequence ID" value="NZ_JBJHZY010000001.1"/>
</dbReference>
<comment type="subcellular location">
    <subcellularLocation>
        <location evidence="5">Cell membrane</location>
        <topology evidence="5">Peripheral membrane protein</topology>
        <orientation evidence="5">Cytoplasmic side</orientation>
    </subcellularLocation>
    <text evidence="5">Localizes to the Z ring in an FtsZ-dependent manner. Targeted to the membrane through a conserved C-terminal amphipathic helix.</text>
</comment>
<dbReference type="Gene3D" id="3.30.1490.110">
    <property type="match status" value="1"/>
</dbReference>
<keyword evidence="4 5" id="KW-0131">Cell cycle</keyword>
<evidence type="ECO:0000256" key="6">
    <source>
        <dbReference type="PIRNR" id="PIRNR003101"/>
    </source>
</evidence>
<dbReference type="InterPro" id="IPR050696">
    <property type="entry name" value="FtsA/MreB"/>
</dbReference>
<dbReference type="Proteomes" id="UP001623661">
    <property type="component" value="Unassembled WGS sequence"/>
</dbReference>
<dbReference type="PANTHER" id="PTHR32432:SF4">
    <property type="entry name" value="CELL DIVISION PROTEIN FTSA"/>
    <property type="match status" value="1"/>
</dbReference>
<keyword evidence="1 5" id="KW-1003">Cell membrane</keyword>
<dbReference type="EMBL" id="JBJHZY010000001">
    <property type="protein sequence ID" value="MFL0268134.1"/>
    <property type="molecule type" value="Genomic_DNA"/>
</dbReference>
<evidence type="ECO:0000256" key="2">
    <source>
        <dbReference type="ARBA" id="ARBA00022618"/>
    </source>
</evidence>
<comment type="function">
    <text evidence="5 6">Cell division protein that is involved in the assembly of the Z ring. May serve as a membrane anchor for the Z ring.</text>
</comment>
<comment type="caution">
    <text evidence="8">The sequence shown here is derived from an EMBL/GenBank/DDBJ whole genome shotgun (WGS) entry which is preliminary data.</text>
</comment>
<dbReference type="NCBIfam" id="TIGR01174">
    <property type="entry name" value="ftsA"/>
    <property type="match status" value="1"/>
</dbReference>
<feature type="domain" description="SHS2" evidence="7">
    <location>
        <begin position="5"/>
        <end position="193"/>
    </location>
</feature>
<keyword evidence="2 5" id="KW-0132">Cell division</keyword>